<name>A0ACC2P6G4_9HYME</name>
<gene>
    <name evidence="1" type="ORF">QAD02_014967</name>
</gene>
<keyword evidence="2" id="KW-1185">Reference proteome</keyword>
<organism evidence="1 2">
    <name type="scientific">Eretmocerus hayati</name>
    <dbReference type="NCBI Taxonomy" id="131215"/>
    <lineage>
        <taxon>Eukaryota</taxon>
        <taxon>Metazoa</taxon>
        <taxon>Ecdysozoa</taxon>
        <taxon>Arthropoda</taxon>
        <taxon>Hexapoda</taxon>
        <taxon>Insecta</taxon>
        <taxon>Pterygota</taxon>
        <taxon>Neoptera</taxon>
        <taxon>Endopterygota</taxon>
        <taxon>Hymenoptera</taxon>
        <taxon>Apocrita</taxon>
        <taxon>Proctotrupomorpha</taxon>
        <taxon>Chalcidoidea</taxon>
        <taxon>Aphelinidae</taxon>
        <taxon>Aphelininae</taxon>
        <taxon>Eretmocerus</taxon>
    </lineage>
</organism>
<dbReference type="EMBL" id="CM056742">
    <property type="protein sequence ID" value="KAJ8679180.1"/>
    <property type="molecule type" value="Genomic_DNA"/>
</dbReference>
<reference evidence="1" key="1">
    <citation type="submission" date="2023-04" db="EMBL/GenBank/DDBJ databases">
        <title>A chromosome-level genome assembly of the parasitoid wasp Eretmocerus hayati.</title>
        <authorList>
            <person name="Zhong Y."/>
            <person name="Liu S."/>
            <person name="Liu Y."/>
        </authorList>
    </citation>
    <scope>NUCLEOTIDE SEQUENCE</scope>
    <source>
        <strain evidence="1">ZJU_SS_LIU_2023</strain>
    </source>
</reference>
<comment type="caution">
    <text evidence="1">The sequence shown here is derived from an EMBL/GenBank/DDBJ whole genome shotgun (WGS) entry which is preliminary data.</text>
</comment>
<evidence type="ECO:0000313" key="1">
    <source>
        <dbReference type="EMBL" id="KAJ8679180.1"/>
    </source>
</evidence>
<protein>
    <submittedName>
        <fullName evidence="1">Uncharacterized protein</fullName>
    </submittedName>
</protein>
<sequence>MAETTVNENVCAPNLIGESSKKPHSDKILYQQLGLSSIDTIASIDAGGNGFTFGTSYQTEHKKMVLHGDPQETFSVDQSIKITTTTGNSDGTPENTELLHIIQDINLKFDNYVHEISRKYCYQIRVITETQVGYEETYIGVHTRCDALLHVKDRSYRLFRVKPHSKTVIKKFHLIIHRFNSDLETSLEKECSVGRVLMDDEATSDASVIVGDRVIPVHKCILASKSEVFKAMFAHNMKENLEGIVKIDEFDAEIIEELIKYVYTQKSTRLPEISRELFEAAHKYQIHDLEDKCKEYMIFNLNFDNAIDILDIAFLYNFGTFKKKVFAFIKKHEEEMAKNERYEEYLGRNIQVNNVAYKLKLCEKYNLVILKKKLFHFVREHKKDVAKNANFMDLFKTHASLMGELFTHLAD</sequence>
<dbReference type="Proteomes" id="UP001239111">
    <property type="component" value="Chromosome 2"/>
</dbReference>
<evidence type="ECO:0000313" key="2">
    <source>
        <dbReference type="Proteomes" id="UP001239111"/>
    </source>
</evidence>
<proteinExistence type="predicted"/>
<accession>A0ACC2P6G4</accession>